<evidence type="ECO:0000256" key="1">
    <source>
        <dbReference type="SAM" id="Phobius"/>
    </source>
</evidence>
<accession>A0A8J5C2D5</accession>
<gene>
    <name evidence="2" type="ORF">ZIOFF_071920</name>
</gene>
<keyword evidence="1" id="KW-0472">Membrane</keyword>
<comment type="caution">
    <text evidence="2">The sequence shown here is derived from an EMBL/GenBank/DDBJ whole genome shotgun (WGS) entry which is preliminary data.</text>
</comment>
<dbReference type="EMBL" id="JACMSC010000021">
    <property type="protein sequence ID" value="KAG6470840.1"/>
    <property type="molecule type" value="Genomic_DNA"/>
</dbReference>
<dbReference type="PANTHER" id="PTHR43991:SF38">
    <property type="entry name" value="OS02G0721600 PROTEIN"/>
    <property type="match status" value="1"/>
</dbReference>
<proteinExistence type="predicted"/>
<keyword evidence="1" id="KW-0812">Transmembrane</keyword>
<dbReference type="PANTHER" id="PTHR43991">
    <property type="entry name" value="WD REPEAT PROTEIN (AFU_ORTHOLOGUE AFUA_8G05640)-RELATED"/>
    <property type="match status" value="1"/>
</dbReference>
<dbReference type="AlphaFoldDB" id="A0A8J5C2D5"/>
<keyword evidence="1" id="KW-1133">Transmembrane helix</keyword>
<evidence type="ECO:0000313" key="2">
    <source>
        <dbReference type="EMBL" id="KAG6470840.1"/>
    </source>
</evidence>
<keyword evidence="3" id="KW-1185">Reference proteome</keyword>
<protein>
    <submittedName>
        <fullName evidence="2">Uncharacterized protein</fullName>
    </submittedName>
</protein>
<name>A0A8J5C2D5_ZINOF</name>
<dbReference type="Proteomes" id="UP000734854">
    <property type="component" value="Unassembled WGS sequence"/>
</dbReference>
<feature type="transmembrane region" description="Helical" evidence="1">
    <location>
        <begin position="125"/>
        <end position="145"/>
    </location>
</feature>
<organism evidence="2 3">
    <name type="scientific">Zingiber officinale</name>
    <name type="common">Ginger</name>
    <name type="synonym">Amomum zingiber</name>
    <dbReference type="NCBI Taxonomy" id="94328"/>
    <lineage>
        <taxon>Eukaryota</taxon>
        <taxon>Viridiplantae</taxon>
        <taxon>Streptophyta</taxon>
        <taxon>Embryophyta</taxon>
        <taxon>Tracheophyta</taxon>
        <taxon>Spermatophyta</taxon>
        <taxon>Magnoliopsida</taxon>
        <taxon>Liliopsida</taxon>
        <taxon>Zingiberales</taxon>
        <taxon>Zingiberaceae</taxon>
        <taxon>Zingiber</taxon>
    </lineage>
</organism>
<reference evidence="2 3" key="1">
    <citation type="submission" date="2020-08" db="EMBL/GenBank/DDBJ databases">
        <title>Plant Genome Project.</title>
        <authorList>
            <person name="Zhang R.-G."/>
        </authorList>
    </citation>
    <scope>NUCLEOTIDE SEQUENCE [LARGE SCALE GENOMIC DNA]</scope>
    <source>
        <tissue evidence="2">Rhizome</tissue>
    </source>
</reference>
<evidence type="ECO:0000313" key="3">
    <source>
        <dbReference type="Proteomes" id="UP000734854"/>
    </source>
</evidence>
<sequence length="172" mass="19536">MKNFKIERWAIDSDDEEYGLLNGRANDISSAQERNGKDIQGIPWRSLNITCERYRQTRLEKYKNYENLRNLVWATSKHDAYLMSHYSVLHWSALNGEKNEVINVSGHIDPCEEDSKVNLSISLELAFLVLIVTLQAVALFTTEFMRLSGLGDGLETAGFVNLRSCACGWEGS</sequence>